<keyword evidence="2" id="KW-1185">Reference proteome</keyword>
<reference evidence="1 2" key="1">
    <citation type="journal article" date="2022" name="Genome Biol. Evol.">
        <title>The Spruce Budworm Genome: Reconstructing the Evolutionary History of Antifreeze Proteins.</title>
        <authorList>
            <person name="Beliveau C."/>
            <person name="Gagne P."/>
            <person name="Picq S."/>
            <person name="Vernygora O."/>
            <person name="Keeling C.I."/>
            <person name="Pinkney K."/>
            <person name="Doucet D."/>
            <person name="Wen F."/>
            <person name="Johnston J.S."/>
            <person name="Maaroufi H."/>
            <person name="Boyle B."/>
            <person name="Laroche J."/>
            <person name="Dewar K."/>
            <person name="Juretic N."/>
            <person name="Blackburn G."/>
            <person name="Nisole A."/>
            <person name="Brunet B."/>
            <person name="Brandao M."/>
            <person name="Lumley L."/>
            <person name="Duan J."/>
            <person name="Quan G."/>
            <person name="Lucarotti C.J."/>
            <person name="Roe A.D."/>
            <person name="Sperling F.A.H."/>
            <person name="Levesque R.C."/>
            <person name="Cusson M."/>
        </authorList>
    </citation>
    <scope>NUCLEOTIDE SEQUENCE [LARGE SCALE GENOMIC DNA]</scope>
    <source>
        <strain evidence="1">Glfc:IPQL:Cfum</strain>
    </source>
</reference>
<protein>
    <submittedName>
        <fullName evidence="1">Uncharacterized protein</fullName>
    </submittedName>
</protein>
<proteinExistence type="predicted"/>
<name>A0ACC0KZM4_CHOFU</name>
<gene>
    <name evidence="1" type="ORF">MSG28_005662</name>
</gene>
<evidence type="ECO:0000313" key="2">
    <source>
        <dbReference type="Proteomes" id="UP001064048"/>
    </source>
</evidence>
<organism evidence="1 2">
    <name type="scientific">Choristoneura fumiferana</name>
    <name type="common">Spruce budworm moth</name>
    <name type="synonym">Archips fumiferana</name>
    <dbReference type="NCBI Taxonomy" id="7141"/>
    <lineage>
        <taxon>Eukaryota</taxon>
        <taxon>Metazoa</taxon>
        <taxon>Ecdysozoa</taxon>
        <taxon>Arthropoda</taxon>
        <taxon>Hexapoda</taxon>
        <taxon>Insecta</taxon>
        <taxon>Pterygota</taxon>
        <taxon>Neoptera</taxon>
        <taxon>Endopterygota</taxon>
        <taxon>Lepidoptera</taxon>
        <taxon>Glossata</taxon>
        <taxon>Ditrysia</taxon>
        <taxon>Tortricoidea</taxon>
        <taxon>Tortricidae</taxon>
        <taxon>Tortricinae</taxon>
        <taxon>Choristoneura</taxon>
    </lineage>
</organism>
<evidence type="ECO:0000313" key="1">
    <source>
        <dbReference type="EMBL" id="KAI8442009.1"/>
    </source>
</evidence>
<comment type="caution">
    <text evidence="1">The sequence shown here is derived from an EMBL/GenBank/DDBJ whole genome shotgun (WGS) entry which is preliminary data.</text>
</comment>
<sequence>MLRPFLDVFWDEKVWLPPNTTWADVAPGPDKAVAYTNHWHVLYPIPMALVYTAIRFTMENYVFAPFGRSLGVKEGRSKKVPNNPKLETAYRADPESKKQYLLRDKIRNSDIRYRTKVTDALLFSQELKWKWAGHAARYTDDRWTSRLLKWRGPYGARSIIGLAKQLDMTERQVERWWRLRRSQDKPSKLVKFCENMWKSAFLTYNFLCGVYILWDKEWLWDIDHCYIGHPHQGYTNGMWWYYMVTSAFYWSLLLSQFWDVRRKDFWQNFVHHLATISLISFSWVLNAHRVGTLVILSHDPAEIFLEVKIEFYSITKLG</sequence>
<accession>A0ACC0KZM4</accession>
<dbReference type="EMBL" id="CM046109">
    <property type="protein sequence ID" value="KAI8442009.1"/>
    <property type="molecule type" value="Genomic_DNA"/>
</dbReference>
<dbReference type="Proteomes" id="UP001064048">
    <property type="component" value="Chromosome 9"/>
</dbReference>